<evidence type="ECO:0008006" key="3">
    <source>
        <dbReference type="Google" id="ProtNLM"/>
    </source>
</evidence>
<dbReference type="InterPro" id="IPR038695">
    <property type="entry name" value="Saro_0823-like_sf"/>
</dbReference>
<dbReference type="Pfam" id="PF02643">
    <property type="entry name" value="DUF192"/>
    <property type="match status" value="1"/>
</dbReference>
<evidence type="ECO:0000313" key="2">
    <source>
        <dbReference type="Proteomes" id="UP000070457"/>
    </source>
</evidence>
<gene>
    <name evidence="1" type="ORF">TR69_WS6001000523</name>
</gene>
<comment type="caution">
    <text evidence="1">The sequence shown here is derived from an EMBL/GenBank/DDBJ whole genome shotgun (WGS) entry which is preliminary data.</text>
</comment>
<dbReference type="PATRIC" id="fig|1617426.3.peg.520"/>
<dbReference type="PANTHER" id="PTHR37953:SF1">
    <property type="entry name" value="UPF0127 PROTEIN MJ1496"/>
    <property type="match status" value="1"/>
</dbReference>
<accession>A0A136LXZ0</accession>
<sequence>MNERGKQLLFGTIVLAVPLVSVCSLAALQTVSDTRYISPAVVPQPEERITVTFPDSGYSVSAEIADTTSERSTGLMFRQTLPEGTGMLFVFPDERPRSFWMRNTYVPLDIIFISAEKRIVRIHENATPLQEQPTYDSGLAAQYVLEVPAGTSASHSIRTGDVISF</sequence>
<dbReference type="PANTHER" id="PTHR37953">
    <property type="entry name" value="UPF0127 PROTEIN MJ1496"/>
    <property type="match status" value="1"/>
</dbReference>
<protein>
    <recommendedName>
        <fullName evidence="3">ACR</fullName>
    </recommendedName>
</protein>
<dbReference type="Proteomes" id="UP000070457">
    <property type="component" value="Unassembled WGS sequence"/>
</dbReference>
<dbReference type="AlphaFoldDB" id="A0A136LXZ0"/>
<evidence type="ECO:0000313" key="1">
    <source>
        <dbReference type="EMBL" id="KXK26519.1"/>
    </source>
</evidence>
<reference evidence="1 2" key="1">
    <citation type="submission" date="2015-02" db="EMBL/GenBank/DDBJ databases">
        <title>Improved understanding of the partial-nitritation anammox process through 23 genomes representing the majority of the microbial community.</title>
        <authorList>
            <person name="Speth D.R."/>
            <person name="In T Zandt M."/>
            <person name="Guerrero Cruz S."/>
            <person name="Jetten M.S."/>
            <person name="Dutilh B.E."/>
        </authorList>
    </citation>
    <scope>NUCLEOTIDE SEQUENCE [LARGE SCALE GENOMIC DNA]</scope>
    <source>
        <strain evidence="1">OLB20</strain>
    </source>
</reference>
<name>A0A136LXZ0_9BACT</name>
<proteinExistence type="predicted"/>
<dbReference type="InterPro" id="IPR003795">
    <property type="entry name" value="DUF192"/>
</dbReference>
<dbReference type="Gene3D" id="2.60.120.1140">
    <property type="entry name" value="Protein of unknown function DUF192"/>
    <property type="match status" value="1"/>
</dbReference>
<dbReference type="STRING" id="1617426.TR69_WS6001000523"/>
<dbReference type="EMBL" id="JYNZ01000003">
    <property type="protein sequence ID" value="KXK26519.1"/>
    <property type="molecule type" value="Genomic_DNA"/>
</dbReference>
<organism evidence="1 2">
    <name type="scientific">candidate division WS6 bacterium OLB20</name>
    <dbReference type="NCBI Taxonomy" id="1617426"/>
    <lineage>
        <taxon>Bacteria</taxon>
        <taxon>Candidatus Dojkabacteria</taxon>
    </lineage>
</organism>